<proteinExistence type="predicted"/>
<keyword evidence="2" id="KW-1185">Reference proteome</keyword>
<protein>
    <submittedName>
        <fullName evidence="1">Uncharacterized protein</fullName>
    </submittedName>
</protein>
<comment type="caution">
    <text evidence="1">The sequence shown here is derived from an EMBL/GenBank/DDBJ whole genome shotgun (WGS) entry which is preliminary data.</text>
</comment>
<evidence type="ECO:0000313" key="2">
    <source>
        <dbReference type="Proteomes" id="UP000028719"/>
    </source>
</evidence>
<reference evidence="1 2" key="1">
    <citation type="submission" date="2014-07" db="EMBL/GenBank/DDBJ databases">
        <title>Genome of Chryseobacterium vrystaatense LMG 22846.</title>
        <authorList>
            <person name="Pipes S.E."/>
            <person name="Stropko S.J."/>
            <person name="Newman J.D."/>
        </authorList>
    </citation>
    <scope>NUCLEOTIDE SEQUENCE [LARGE SCALE GENOMIC DNA]</scope>
    <source>
        <strain evidence="1 2">LMG 22846</strain>
    </source>
</reference>
<sequence>MKTFFICSLLMQKRIPFSQHFSFINSNISSLLPGKSGRFFLFLGDKAVKNLFPSQNDKKNIPFSFIYSIGF</sequence>
<gene>
    <name evidence="1" type="ORF">IW16_16725</name>
</gene>
<dbReference type="Proteomes" id="UP000028719">
    <property type="component" value="Unassembled WGS sequence"/>
</dbReference>
<evidence type="ECO:0000313" key="1">
    <source>
        <dbReference type="EMBL" id="KFF25069.1"/>
    </source>
</evidence>
<accession>A0ABR4UK03</accession>
<organism evidence="1 2">
    <name type="scientific">Chryseobacterium vrystaatense</name>
    <dbReference type="NCBI Taxonomy" id="307480"/>
    <lineage>
        <taxon>Bacteria</taxon>
        <taxon>Pseudomonadati</taxon>
        <taxon>Bacteroidota</taxon>
        <taxon>Flavobacteriia</taxon>
        <taxon>Flavobacteriales</taxon>
        <taxon>Weeksellaceae</taxon>
        <taxon>Chryseobacterium group</taxon>
        <taxon>Chryseobacterium</taxon>
    </lineage>
</organism>
<dbReference type="EMBL" id="JPRI01000006">
    <property type="protein sequence ID" value="KFF25069.1"/>
    <property type="molecule type" value="Genomic_DNA"/>
</dbReference>
<name>A0ABR4UK03_9FLAO</name>